<organism evidence="2 3">
    <name type="scientific">Tenacibaculum adriaticum</name>
    <dbReference type="NCBI Taxonomy" id="413713"/>
    <lineage>
        <taxon>Bacteria</taxon>
        <taxon>Pseudomonadati</taxon>
        <taxon>Bacteroidota</taxon>
        <taxon>Flavobacteriia</taxon>
        <taxon>Flavobacteriales</taxon>
        <taxon>Flavobacteriaceae</taxon>
        <taxon>Tenacibaculum</taxon>
    </lineage>
</organism>
<evidence type="ECO:0000313" key="3">
    <source>
        <dbReference type="Proteomes" id="UP000323136"/>
    </source>
</evidence>
<dbReference type="RefSeq" id="WP_148868600.1">
    <property type="nucleotide sequence ID" value="NZ_VNIA01000001.1"/>
</dbReference>
<name>A0A5S5DV76_9FLAO</name>
<dbReference type="Proteomes" id="UP000323136">
    <property type="component" value="Unassembled WGS sequence"/>
</dbReference>
<dbReference type="Pfam" id="PF13692">
    <property type="entry name" value="Glyco_trans_1_4"/>
    <property type="match status" value="1"/>
</dbReference>
<dbReference type="AlphaFoldDB" id="A0A5S5DV76"/>
<dbReference type="SUPFAM" id="SSF53756">
    <property type="entry name" value="UDP-Glycosyltransferase/glycogen phosphorylase"/>
    <property type="match status" value="1"/>
</dbReference>
<dbReference type="Gene3D" id="3.40.50.2000">
    <property type="entry name" value="Glycogen Phosphorylase B"/>
    <property type="match status" value="2"/>
</dbReference>
<evidence type="ECO:0000256" key="1">
    <source>
        <dbReference type="ARBA" id="ARBA00022679"/>
    </source>
</evidence>
<proteinExistence type="predicted"/>
<comment type="caution">
    <text evidence="2">The sequence shown here is derived from an EMBL/GenBank/DDBJ whole genome shotgun (WGS) entry which is preliminary data.</text>
</comment>
<dbReference type="OrthoDB" id="9771846at2"/>
<dbReference type="EMBL" id="VNIA01000001">
    <property type="protein sequence ID" value="TYP99900.1"/>
    <property type="molecule type" value="Genomic_DNA"/>
</dbReference>
<keyword evidence="1 2" id="KW-0808">Transferase</keyword>
<gene>
    <name evidence="2" type="ORF">C7447_101507</name>
</gene>
<protein>
    <submittedName>
        <fullName evidence="2">Glycosyltransferase involved in cell wall biosynthesis</fullName>
    </submittedName>
</protein>
<sequence>MNKALILSLGRTGSLPEYAENISENFSLNYDILVSKNRINKKPLKNSIEITTYKNKFSFVINTFFYLPFILIKLLPKIKNNYNVLYIPYKHLWDIPFILAFKLLKKRIVFTVHDGILHTGEKTFFTQYLSNIRIKSSSELIFLTNYVKKTVEEKIKVYKPNYIVPHPVLDNEYFSLENRSISTKNLLFIGRIDRYKGIELLIDSAIEAESYFDELIIAGSVLYPLKIPKHPKIKLINKYLSDKEIGELLTWANVLVIPYTEATQSGIISLGIGANLPMICTNVGGLNEQLNKNECFWCEPNKNSLVNTIKEAFTNTHKNLKITKLLSNKKDSLSWETTTNSIEQILINNEAYYT</sequence>
<keyword evidence="3" id="KW-1185">Reference proteome</keyword>
<reference evidence="2 3" key="1">
    <citation type="submission" date="2019-07" db="EMBL/GenBank/DDBJ databases">
        <title>Genomic Encyclopedia of Type Strains, Phase IV (KMG-IV): sequencing the most valuable type-strain genomes for metagenomic binning, comparative biology and taxonomic classification.</title>
        <authorList>
            <person name="Goeker M."/>
        </authorList>
    </citation>
    <scope>NUCLEOTIDE SEQUENCE [LARGE SCALE GENOMIC DNA]</scope>
    <source>
        <strain evidence="2 3">DSM 18961</strain>
    </source>
</reference>
<dbReference type="GO" id="GO:0016757">
    <property type="term" value="F:glycosyltransferase activity"/>
    <property type="evidence" value="ECO:0007669"/>
    <property type="project" value="TreeGrafter"/>
</dbReference>
<dbReference type="PANTHER" id="PTHR46401">
    <property type="entry name" value="GLYCOSYLTRANSFERASE WBBK-RELATED"/>
    <property type="match status" value="1"/>
</dbReference>
<accession>A0A5S5DV76</accession>
<dbReference type="PANTHER" id="PTHR46401:SF2">
    <property type="entry name" value="GLYCOSYLTRANSFERASE WBBK-RELATED"/>
    <property type="match status" value="1"/>
</dbReference>
<evidence type="ECO:0000313" key="2">
    <source>
        <dbReference type="EMBL" id="TYP99900.1"/>
    </source>
</evidence>